<sequence length="155" mass="17352">MHGQSSQLELVLEAYHTPQPALRRLLAPRNPRRKDAQTPSLTGDDERFETPITRLSMEEVIPVVGTSLLTVTRSRFTTDGLEEQIPTAQSSSPSSPKATGLELMYRNTEGGKIKASKSVFCGKHDGWRRQIDRKGAEPPVQGRFRQAYPEFDEDS</sequence>
<dbReference type="AlphaFoldDB" id="A0A9P4LDB7"/>
<evidence type="ECO:0000256" key="1">
    <source>
        <dbReference type="SAM" id="MobiDB-lite"/>
    </source>
</evidence>
<accession>A0A9P4LDB7</accession>
<organism evidence="2 3">
    <name type="scientific">Cucurbitaria berberidis CBS 394.84</name>
    <dbReference type="NCBI Taxonomy" id="1168544"/>
    <lineage>
        <taxon>Eukaryota</taxon>
        <taxon>Fungi</taxon>
        <taxon>Dikarya</taxon>
        <taxon>Ascomycota</taxon>
        <taxon>Pezizomycotina</taxon>
        <taxon>Dothideomycetes</taxon>
        <taxon>Pleosporomycetidae</taxon>
        <taxon>Pleosporales</taxon>
        <taxon>Pleosporineae</taxon>
        <taxon>Cucurbitariaceae</taxon>
        <taxon>Cucurbitaria</taxon>
    </lineage>
</organism>
<dbReference type="OrthoDB" id="10542460at2759"/>
<evidence type="ECO:0000313" key="3">
    <source>
        <dbReference type="Proteomes" id="UP000800039"/>
    </source>
</evidence>
<evidence type="ECO:0000313" key="2">
    <source>
        <dbReference type="EMBL" id="KAF1849949.1"/>
    </source>
</evidence>
<gene>
    <name evidence="2" type="ORF">K460DRAFT_360801</name>
</gene>
<dbReference type="EMBL" id="ML976614">
    <property type="protein sequence ID" value="KAF1849949.1"/>
    <property type="molecule type" value="Genomic_DNA"/>
</dbReference>
<dbReference type="RefSeq" id="XP_040792512.1">
    <property type="nucleotide sequence ID" value="XM_040932337.1"/>
</dbReference>
<name>A0A9P4LDB7_9PLEO</name>
<reference evidence="2" key="1">
    <citation type="submission" date="2020-01" db="EMBL/GenBank/DDBJ databases">
        <authorList>
            <consortium name="DOE Joint Genome Institute"/>
            <person name="Haridas S."/>
            <person name="Albert R."/>
            <person name="Binder M."/>
            <person name="Bloem J."/>
            <person name="Labutti K."/>
            <person name="Salamov A."/>
            <person name="Andreopoulos B."/>
            <person name="Baker S.E."/>
            <person name="Barry K."/>
            <person name="Bills G."/>
            <person name="Bluhm B.H."/>
            <person name="Cannon C."/>
            <person name="Castanera R."/>
            <person name="Culley D.E."/>
            <person name="Daum C."/>
            <person name="Ezra D."/>
            <person name="Gonzalez J.B."/>
            <person name="Henrissat B."/>
            <person name="Kuo A."/>
            <person name="Liang C."/>
            <person name="Lipzen A."/>
            <person name="Lutzoni F."/>
            <person name="Magnuson J."/>
            <person name="Mondo S."/>
            <person name="Nolan M."/>
            <person name="Ohm R."/>
            <person name="Pangilinan J."/>
            <person name="Park H.-J."/>
            <person name="Ramirez L."/>
            <person name="Alfaro M."/>
            <person name="Sun H."/>
            <person name="Tritt A."/>
            <person name="Yoshinaga Y."/>
            <person name="Zwiers L.-H."/>
            <person name="Turgeon B.G."/>
            <person name="Goodwin S.B."/>
            <person name="Spatafora J.W."/>
            <person name="Crous P.W."/>
            <person name="Grigoriev I.V."/>
        </authorList>
    </citation>
    <scope>NUCLEOTIDE SEQUENCE</scope>
    <source>
        <strain evidence="2">CBS 394.84</strain>
    </source>
</reference>
<feature type="region of interest" description="Disordered" evidence="1">
    <location>
        <begin position="130"/>
        <end position="155"/>
    </location>
</feature>
<protein>
    <submittedName>
        <fullName evidence="2">Uncharacterized protein</fullName>
    </submittedName>
</protein>
<dbReference type="Proteomes" id="UP000800039">
    <property type="component" value="Unassembled WGS sequence"/>
</dbReference>
<proteinExistence type="predicted"/>
<dbReference type="GeneID" id="63849588"/>
<feature type="region of interest" description="Disordered" evidence="1">
    <location>
        <begin position="21"/>
        <end position="50"/>
    </location>
</feature>
<comment type="caution">
    <text evidence="2">The sequence shown here is derived from an EMBL/GenBank/DDBJ whole genome shotgun (WGS) entry which is preliminary data.</text>
</comment>
<keyword evidence="3" id="KW-1185">Reference proteome</keyword>